<evidence type="ECO:0000259" key="6">
    <source>
        <dbReference type="Pfam" id="PF11762"/>
    </source>
</evidence>
<dbReference type="STRING" id="551996.SAMN05192573_107218"/>
<dbReference type="Pfam" id="PF11762">
    <property type="entry name" value="Arabinose_Iso_C"/>
    <property type="match status" value="1"/>
</dbReference>
<evidence type="ECO:0000256" key="2">
    <source>
        <dbReference type="ARBA" id="ARBA00022935"/>
    </source>
</evidence>
<name>A0A1G8AJ62_9SPHI</name>
<protein>
    <submittedName>
        <fullName evidence="7">L-arabinose isomerase</fullName>
    </submittedName>
</protein>
<gene>
    <name evidence="7" type="ORF">SAMN05192573_107218</name>
</gene>
<reference evidence="8" key="1">
    <citation type="submission" date="2016-10" db="EMBL/GenBank/DDBJ databases">
        <authorList>
            <person name="Varghese N."/>
            <person name="Submissions S."/>
        </authorList>
    </citation>
    <scope>NUCLEOTIDE SEQUENCE [LARGE SCALE GENOMIC DNA]</scope>
    <source>
        <strain evidence="8">Gh-67</strain>
    </source>
</reference>
<dbReference type="SUPFAM" id="SSF53743">
    <property type="entry name" value="FucI/AraA N-terminal and middle domains"/>
    <property type="match status" value="1"/>
</dbReference>
<dbReference type="InterPro" id="IPR004216">
    <property type="entry name" value="Fuc/Ara_isomerase_C"/>
</dbReference>
<dbReference type="AlphaFoldDB" id="A0A1G8AJ62"/>
<evidence type="ECO:0000256" key="5">
    <source>
        <dbReference type="ARBA" id="ARBA00023277"/>
    </source>
</evidence>
<dbReference type="PANTHER" id="PTHR38464">
    <property type="entry name" value="L-ARABINOSE ISOMERASE"/>
    <property type="match status" value="1"/>
</dbReference>
<organism evidence="7 8">
    <name type="scientific">Mucilaginibacter gossypii</name>
    <dbReference type="NCBI Taxonomy" id="551996"/>
    <lineage>
        <taxon>Bacteria</taxon>
        <taxon>Pseudomonadati</taxon>
        <taxon>Bacteroidota</taxon>
        <taxon>Sphingobacteriia</taxon>
        <taxon>Sphingobacteriales</taxon>
        <taxon>Sphingobacteriaceae</taxon>
        <taxon>Mucilaginibacter</taxon>
    </lineage>
</organism>
<dbReference type="PANTHER" id="PTHR38464:SF1">
    <property type="entry name" value="L-ARABINOSE ISOMERASE"/>
    <property type="match status" value="1"/>
</dbReference>
<accession>A0A1G8AJ62</accession>
<evidence type="ECO:0000313" key="8">
    <source>
        <dbReference type="Proteomes" id="UP000199705"/>
    </source>
</evidence>
<dbReference type="RefSeq" id="WP_091168970.1">
    <property type="nucleotide sequence ID" value="NZ_FNCG01000007.1"/>
</dbReference>
<dbReference type="EMBL" id="FNCG01000007">
    <property type="protein sequence ID" value="SDH21042.1"/>
    <property type="molecule type" value="Genomic_DNA"/>
</dbReference>
<dbReference type="GO" id="GO:0005829">
    <property type="term" value="C:cytosol"/>
    <property type="evidence" value="ECO:0007669"/>
    <property type="project" value="TreeGrafter"/>
</dbReference>
<feature type="domain" description="L-arabinose isomerase C-terminal" evidence="6">
    <location>
        <begin position="337"/>
        <end position="475"/>
    </location>
</feature>
<dbReference type="InterPro" id="IPR009015">
    <property type="entry name" value="Fucose_isomerase_N/cen_sf"/>
</dbReference>
<keyword evidence="4 7" id="KW-0413">Isomerase</keyword>
<dbReference type="SUPFAM" id="SSF50443">
    <property type="entry name" value="FucI/AraA C-terminal domain-like"/>
    <property type="match status" value="1"/>
</dbReference>
<dbReference type="CDD" id="cd00578">
    <property type="entry name" value="L-fuc_L-ara-isomerases"/>
    <property type="match status" value="1"/>
</dbReference>
<evidence type="ECO:0000256" key="1">
    <source>
        <dbReference type="ARBA" id="ARBA00022723"/>
    </source>
</evidence>
<keyword evidence="8" id="KW-1185">Reference proteome</keyword>
<dbReference type="Proteomes" id="UP000199705">
    <property type="component" value="Unassembled WGS sequence"/>
</dbReference>
<evidence type="ECO:0000313" key="7">
    <source>
        <dbReference type="EMBL" id="SDH21042.1"/>
    </source>
</evidence>
<evidence type="ECO:0000256" key="4">
    <source>
        <dbReference type="ARBA" id="ARBA00023235"/>
    </source>
</evidence>
<keyword evidence="3" id="KW-0464">Manganese</keyword>
<dbReference type="InterPro" id="IPR003762">
    <property type="entry name" value="Lara_isomerase"/>
</dbReference>
<dbReference type="GO" id="GO:0019569">
    <property type="term" value="P:L-arabinose catabolic process to D-xylulose 5-phosphate"/>
    <property type="evidence" value="ECO:0007669"/>
    <property type="project" value="TreeGrafter"/>
</dbReference>
<dbReference type="GO" id="GO:0008733">
    <property type="term" value="F:L-arabinose isomerase activity"/>
    <property type="evidence" value="ECO:0007669"/>
    <property type="project" value="InterPro"/>
</dbReference>
<sequence length="481" mass="52020">MLTKTIIAPEVKVGLFGIGLNVYWEQFKGLEKRLSGYTDVVADKLKASGAVVVNLGLIDTPQKAFEAGDRFRTEGVDIIFLYVTTYALSSTVLPVVKKAKVPVIVLNLSPEAAIDYTAFNNLKDRTAMTGEWLAYCSACPVPEIANVFKRSNIPFYQITGMLHGDDHVWHEAGEWIGAAKVAGQMYYNTLGLMGSYYSGMLDIYSNLTLHCATFGGHIEIIEVDELSALRTKVSADEVKLKVDAIHKCFDVQDDCSVDEIERAALTAVALDKLVQKHNLGSLAYYHKGTGNAVNEDTMSSVIVGNSLLTAGGIPVAGEYEVKNAQAMKIMECFGAGGSFTEYYAMDFTDDVVLMGHDGPCHPAIAQGKIKVKPLQVYHGKVGKGLSVEMSVSHGPVTLLSVVETADGKIMFLVAEAESVTGPILEIGNTNSRYRFPIGARNFVETWNAQGPSHHCAVGKGHIASKIKKLGDLLGLQTIKVC</sequence>
<dbReference type="InterPro" id="IPR024664">
    <property type="entry name" value="Ara_Isoase_C"/>
</dbReference>
<evidence type="ECO:0000256" key="3">
    <source>
        <dbReference type="ARBA" id="ARBA00023211"/>
    </source>
</evidence>
<proteinExistence type="predicted"/>
<keyword evidence="5" id="KW-0119">Carbohydrate metabolism</keyword>
<keyword evidence="1" id="KW-0479">Metal-binding</keyword>
<dbReference type="GO" id="GO:0046872">
    <property type="term" value="F:metal ion binding"/>
    <property type="evidence" value="ECO:0007669"/>
    <property type="project" value="UniProtKB-KW"/>
</dbReference>
<keyword evidence="2" id="KW-0054">Arabinose catabolism</keyword>